<proteinExistence type="predicted"/>
<dbReference type="AlphaFoldDB" id="A0A7R9WS97"/>
<dbReference type="InterPro" id="IPR007244">
    <property type="entry name" value="Naa35_N"/>
</dbReference>
<dbReference type="EMBL" id="HBEF01008348">
    <property type="protein sequence ID" value="CAD8333151.1"/>
    <property type="molecule type" value="Transcribed_RNA"/>
</dbReference>
<reference evidence="2" key="1">
    <citation type="submission" date="2021-01" db="EMBL/GenBank/DDBJ databases">
        <authorList>
            <person name="Corre E."/>
            <person name="Pelletier E."/>
            <person name="Niang G."/>
            <person name="Scheremetjew M."/>
            <person name="Finn R."/>
            <person name="Kale V."/>
            <person name="Holt S."/>
            <person name="Cochrane G."/>
            <person name="Meng A."/>
            <person name="Brown T."/>
            <person name="Cohen L."/>
        </authorList>
    </citation>
    <scope>NUCLEOTIDE SEQUENCE</scope>
    <source>
        <strain evidence="2">CCMP3328</strain>
    </source>
</reference>
<gene>
    <name evidence="2" type="ORF">CAUS1442_LOCUS5252</name>
</gene>
<protein>
    <recommendedName>
        <fullName evidence="1">NAA35-like TPR repeats domain-containing protein</fullName>
    </recommendedName>
</protein>
<dbReference type="GO" id="GO:0031417">
    <property type="term" value="C:NatC complex"/>
    <property type="evidence" value="ECO:0007669"/>
    <property type="project" value="InterPro"/>
</dbReference>
<accession>A0A7R9WS97</accession>
<dbReference type="PANTHER" id="PTHR21373">
    <property type="entry name" value="GLUCOSE REPRESSIBLE PROTEIN MAK10"/>
    <property type="match status" value="1"/>
</dbReference>
<name>A0A7R9WS97_9STRA</name>
<dbReference type="Pfam" id="PF25789">
    <property type="entry name" value="TPR_NAA35"/>
    <property type="match status" value="1"/>
</dbReference>
<evidence type="ECO:0000313" key="2">
    <source>
        <dbReference type="EMBL" id="CAD8333151.1"/>
    </source>
</evidence>
<organism evidence="2">
    <name type="scientific">Craspedostauros australis</name>
    <dbReference type="NCBI Taxonomy" id="1486917"/>
    <lineage>
        <taxon>Eukaryota</taxon>
        <taxon>Sar</taxon>
        <taxon>Stramenopiles</taxon>
        <taxon>Ochrophyta</taxon>
        <taxon>Bacillariophyta</taxon>
        <taxon>Bacillariophyceae</taxon>
        <taxon>Bacillariophycidae</taxon>
        <taxon>Naviculales</taxon>
        <taxon>Naviculaceae</taxon>
        <taxon>Craspedostauros</taxon>
    </lineage>
</organism>
<dbReference type="InterPro" id="IPR057982">
    <property type="entry name" value="TPR_NAA35"/>
</dbReference>
<dbReference type="PANTHER" id="PTHR21373:SF0">
    <property type="entry name" value="N-ALPHA-ACETYLTRANSFERASE 35, NATC AUXILIARY SUBUNIT"/>
    <property type="match status" value="1"/>
</dbReference>
<evidence type="ECO:0000259" key="1">
    <source>
        <dbReference type="Pfam" id="PF25789"/>
    </source>
</evidence>
<sequence length="172" mass="19361">MALHYLTSVSQNPISSPPSTNLLVIKRKQYLAALSKAEYLKHKEYEFTTPGKVFAKRFEAFGAIQHPPPLVYNDFVKGSDFHKVAQNDLIVSATECFQSSKATADKLVQHTKRIDAQFGSAQTEELRRLVKVSVSGSIYLQRLRQKIASSSPDATVTFDFDTHKHYCIIKLV</sequence>
<feature type="domain" description="NAA35-like TPR repeats" evidence="1">
    <location>
        <begin position="29"/>
        <end position="169"/>
    </location>
</feature>